<dbReference type="OrthoDB" id="5372507at2759"/>
<dbReference type="GO" id="GO:0070652">
    <property type="term" value="C:HAUS complex"/>
    <property type="evidence" value="ECO:0007669"/>
    <property type="project" value="InterPro"/>
</dbReference>
<dbReference type="Proteomes" id="UP000724874">
    <property type="component" value="Unassembled WGS sequence"/>
</dbReference>
<protein>
    <submittedName>
        <fullName evidence="11">Uncharacterized protein</fullName>
    </submittedName>
</protein>
<dbReference type="GO" id="GO:0005819">
    <property type="term" value="C:spindle"/>
    <property type="evidence" value="ECO:0007669"/>
    <property type="project" value="UniProtKB-SubCell"/>
</dbReference>
<organism evidence="11 12">
    <name type="scientific">Gymnopilus junonius</name>
    <name type="common">Spectacular rustgill mushroom</name>
    <name type="synonym">Gymnopilus spectabilis subsp. junonius</name>
    <dbReference type="NCBI Taxonomy" id="109634"/>
    <lineage>
        <taxon>Eukaryota</taxon>
        <taxon>Fungi</taxon>
        <taxon>Dikarya</taxon>
        <taxon>Basidiomycota</taxon>
        <taxon>Agaricomycotina</taxon>
        <taxon>Agaricomycetes</taxon>
        <taxon>Agaricomycetidae</taxon>
        <taxon>Agaricales</taxon>
        <taxon>Agaricineae</taxon>
        <taxon>Hymenogastraceae</taxon>
        <taxon>Gymnopilus</taxon>
    </lineage>
</organism>
<keyword evidence="8" id="KW-0206">Cytoskeleton</keyword>
<keyword evidence="7 10" id="KW-0175">Coiled coil</keyword>
<dbReference type="EMBL" id="JADNYJ010000014">
    <property type="protein sequence ID" value="KAF8907708.1"/>
    <property type="molecule type" value="Genomic_DNA"/>
</dbReference>
<gene>
    <name evidence="11" type="ORF">CPB84DRAFT_1768605</name>
</gene>
<reference evidence="11" key="1">
    <citation type="submission" date="2020-11" db="EMBL/GenBank/DDBJ databases">
        <authorList>
            <consortium name="DOE Joint Genome Institute"/>
            <person name="Ahrendt S."/>
            <person name="Riley R."/>
            <person name="Andreopoulos W."/>
            <person name="LaButti K."/>
            <person name="Pangilinan J."/>
            <person name="Ruiz-duenas F.J."/>
            <person name="Barrasa J.M."/>
            <person name="Sanchez-Garcia M."/>
            <person name="Camarero S."/>
            <person name="Miyauchi S."/>
            <person name="Serrano A."/>
            <person name="Linde D."/>
            <person name="Babiker R."/>
            <person name="Drula E."/>
            <person name="Ayuso-Fernandez I."/>
            <person name="Pacheco R."/>
            <person name="Padilla G."/>
            <person name="Ferreira P."/>
            <person name="Barriuso J."/>
            <person name="Kellner H."/>
            <person name="Castanera R."/>
            <person name="Alfaro M."/>
            <person name="Ramirez L."/>
            <person name="Pisabarro A.G."/>
            <person name="Kuo A."/>
            <person name="Tritt A."/>
            <person name="Lipzen A."/>
            <person name="He G."/>
            <person name="Yan M."/>
            <person name="Ng V."/>
            <person name="Cullen D."/>
            <person name="Martin F."/>
            <person name="Rosso M.-N."/>
            <person name="Henrissat B."/>
            <person name="Hibbett D."/>
            <person name="Martinez A.T."/>
            <person name="Grigoriev I.V."/>
        </authorList>
    </citation>
    <scope>NUCLEOTIDE SEQUENCE</scope>
    <source>
        <strain evidence="11">AH 44721</strain>
    </source>
</reference>
<comment type="caution">
    <text evidence="11">The sequence shown here is derived from an EMBL/GenBank/DDBJ whole genome shotgun (WGS) entry which is preliminary data.</text>
</comment>
<proteinExistence type="inferred from homology"/>
<accession>A0A9P5NT28</accession>
<evidence type="ECO:0000256" key="7">
    <source>
        <dbReference type="ARBA" id="ARBA00023054"/>
    </source>
</evidence>
<dbReference type="InterPro" id="IPR026243">
    <property type="entry name" value="HAUS1"/>
</dbReference>
<dbReference type="GO" id="GO:0051225">
    <property type="term" value="P:spindle assembly"/>
    <property type="evidence" value="ECO:0007669"/>
    <property type="project" value="InterPro"/>
</dbReference>
<dbReference type="GO" id="GO:0005874">
    <property type="term" value="C:microtubule"/>
    <property type="evidence" value="ECO:0007669"/>
    <property type="project" value="UniProtKB-KW"/>
</dbReference>
<feature type="coiled-coil region" evidence="10">
    <location>
        <begin position="135"/>
        <end position="162"/>
    </location>
</feature>
<evidence type="ECO:0000256" key="5">
    <source>
        <dbReference type="ARBA" id="ARBA00022701"/>
    </source>
</evidence>
<evidence type="ECO:0000256" key="8">
    <source>
        <dbReference type="ARBA" id="ARBA00023212"/>
    </source>
</evidence>
<dbReference type="Pfam" id="PF25762">
    <property type="entry name" value="HAUS1"/>
    <property type="match status" value="1"/>
</dbReference>
<dbReference type="GO" id="GO:0005829">
    <property type="term" value="C:cytosol"/>
    <property type="evidence" value="ECO:0007669"/>
    <property type="project" value="TreeGrafter"/>
</dbReference>
<sequence length="238" mass="27669">MSEANSVFSALLYTCWKTSEAVIHATEPQIWETHLPPLQDPDNPEDDELLRCMDTLARVVEVLDIPDASYSSYSTAIDQLFEEKFALSRSLNRLRQIEDEMKDHLASLRHEYHLIRQWNETLTPGSSDSLRPESAATLERRREALVKKAKEYHRELETLIAEEPLKVPITIEQFISQKEKNLALERMIREKRAKLNAFQGLPPNLELARHELRVARQRQMELVQLRERLLGRMADSVS</sequence>
<evidence type="ECO:0000256" key="1">
    <source>
        <dbReference type="ARBA" id="ARBA00004186"/>
    </source>
</evidence>
<keyword evidence="6" id="KW-0498">Mitosis</keyword>
<dbReference type="AlphaFoldDB" id="A0A9P5NT28"/>
<evidence type="ECO:0000256" key="2">
    <source>
        <dbReference type="ARBA" id="ARBA00005479"/>
    </source>
</evidence>
<name>A0A9P5NT28_GYMJU</name>
<comment type="similarity">
    <text evidence="2">Belongs to the HAUS1 family.</text>
</comment>
<evidence type="ECO:0000313" key="11">
    <source>
        <dbReference type="EMBL" id="KAF8907708.1"/>
    </source>
</evidence>
<evidence type="ECO:0000256" key="9">
    <source>
        <dbReference type="ARBA" id="ARBA00023306"/>
    </source>
</evidence>
<evidence type="ECO:0000256" key="10">
    <source>
        <dbReference type="SAM" id="Coils"/>
    </source>
</evidence>
<evidence type="ECO:0000256" key="4">
    <source>
        <dbReference type="ARBA" id="ARBA00022618"/>
    </source>
</evidence>
<keyword evidence="4" id="KW-0132">Cell division</keyword>
<keyword evidence="9" id="KW-0131">Cell cycle</keyword>
<evidence type="ECO:0000313" key="12">
    <source>
        <dbReference type="Proteomes" id="UP000724874"/>
    </source>
</evidence>
<dbReference type="PANTHER" id="PTHR31570">
    <property type="entry name" value="HAUS AUGMIN-LIKE COMPLEX SUBUNIT 1"/>
    <property type="match status" value="1"/>
</dbReference>
<comment type="subcellular location">
    <subcellularLocation>
        <location evidence="1">Cytoplasm</location>
        <location evidence="1">Cytoskeleton</location>
        <location evidence="1">Spindle</location>
    </subcellularLocation>
</comment>
<dbReference type="GO" id="GO:0051301">
    <property type="term" value="P:cell division"/>
    <property type="evidence" value="ECO:0007669"/>
    <property type="project" value="UniProtKB-KW"/>
</dbReference>
<keyword evidence="3" id="KW-0963">Cytoplasm</keyword>
<keyword evidence="12" id="KW-1185">Reference proteome</keyword>
<evidence type="ECO:0000256" key="6">
    <source>
        <dbReference type="ARBA" id="ARBA00022776"/>
    </source>
</evidence>
<keyword evidence="5" id="KW-0493">Microtubule</keyword>
<evidence type="ECO:0000256" key="3">
    <source>
        <dbReference type="ARBA" id="ARBA00022490"/>
    </source>
</evidence>
<dbReference type="PANTHER" id="PTHR31570:SF1">
    <property type="entry name" value="HAUS AUGMIN-LIKE COMPLEX SUBUNIT 1"/>
    <property type="match status" value="1"/>
</dbReference>